<sequence>MKNQFYKIRPDIFVQRVPGKLRIRRKSENFIVSLDDYFIDIILEFFEAADGTLSLEDLLSSYEEPVKSGVYKISQFLINKNLAFYQNDNNRILEPSLSQVETYLSQHVSDTLSAYQAFSQKNIVVIASDIFLFSIVRTLAEYGARQVAFINTNLTSSVSNEQIIRGFNTSSKIADAQIVETRLEYIASLSPDDIIVTSDKHILRQLEGVLHTRTDLTQLFVVDMNEQYLTVSHDAYVPPLSPSPTSRTRQLVAGAVTGSVVFDRLCGVNVLGAEEYLHYQLNARGGTEVAPLSRLVDSSRLSASSDINVFRDLESLMLPPLFPVKAAHRVAHPVDHLNIQRLHIQFPGDDETVCGHHFGIGMDQQEARQDALLQFAQSSQYWFERDGHLMEIQALKASMTDAMVAFSHSHKQDSIAFHTLNRECEFLRFCLQQVCNRPVTLDKYTGPQGDFIVAAVGTEQVIAASEMAAQTSHDVAPDEDTLPGTVKRLLLRLYLNCWLAQQHPHIVRQPWYCLR</sequence>
<keyword evidence="2" id="KW-1185">Reference proteome</keyword>
<organism evidence="1 2">
    <name type="scientific">Veronia nyctiphanis</name>
    <dbReference type="NCBI Taxonomy" id="1278244"/>
    <lineage>
        <taxon>Bacteria</taxon>
        <taxon>Pseudomonadati</taxon>
        <taxon>Pseudomonadota</taxon>
        <taxon>Gammaproteobacteria</taxon>
        <taxon>Vibrionales</taxon>
        <taxon>Vibrionaceae</taxon>
        <taxon>Veronia</taxon>
    </lineage>
</organism>
<proteinExistence type="predicted"/>
<dbReference type="AlphaFoldDB" id="A0A4Q0YLA3"/>
<accession>A0A4Q0YLA3</accession>
<comment type="caution">
    <text evidence="1">The sequence shown here is derived from an EMBL/GenBank/DDBJ whole genome shotgun (WGS) entry which is preliminary data.</text>
</comment>
<gene>
    <name evidence="1" type="ORF">CS022_21290</name>
</gene>
<reference evidence="1 2" key="1">
    <citation type="submission" date="2017-10" db="EMBL/GenBank/DDBJ databases">
        <title>Nyctiphanis sp. nov., isolated from the stomach of the euphausiid Nyctiphanes simplex (Hansen, 1911) in the Gulf of California.</title>
        <authorList>
            <person name="Gomez-Gil B."/>
            <person name="Aguilar-Mendez M."/>
            <person name="Lopez-Cortes A."/>
            <person name="Gomez-Gutierrez J."/>
            <person name="Roque A."/>
            <person name="Lang E."/>
            <person name="Gonzalez-Castillo A."/>
        </authorList>
    </citation>
    <scope>NUCLEOTIDE SEQUENCE [LARGE SCALE GENOMIC DNA]</scope>
    <source>
        <strain evidence="1 2">CAIM 600</strain>
    </source>
</reference>
<dbReference type="RefSeq" id="WP_129123928.1">
    <property type="nucleotide sequence ID" value="NZ_PEIB01000039.1"/>
</dbReference>
<evidence type="ECO:0000313" key="1">
    <source>
        <dbReference type="EMBL" id="RXJ71203.1"/>
    </source>
</evidence>
<protein>
    <submittedName>
        <fullName evidence="1">Uncharacterized protein</fullName>
    </submittedName>
</protein>
<name>A0A4Q0YLA3_9GAMM</name>
<dbReference type="EMBL" id="PEIB01000039">
    <property type="protein sequence ID" value="RXJ71203.1"/>
    <property type="molecule type" value="Genomic_DNA"/>
</dbReference>
<evidence type="ECO:0000313" key="2">
    <source>
        <dbReference type="Proteomes" id="UP000290287"/>
    </source>
</evidence>
<dbReference type="Proteomes" id="UP000290287">
    <property type="component" value="Unassembled WGS sequence"/>
</dbReference>